<evidence type="ECO:0000313" key="2">
    <source>
        <dbReference type="Proteomes" id="UP000033441"/>
    </source>
</evidence>
<proteinExistence type="predicted"/>
<reference evidence="1 2" key="1">
    <citation type="submission" date="2015-02" db="EMBL/GenBank/DDBJ databases">
        <title>Genome Sequencing of Rickettsiales.</title>
        <authorList>
            <person name="Daugherty S.C."/>
            <person name="Su Q."/>
            <person name="Abolude K."/>
            <person name="Beier-Sexton M."/>
            <person name="Carlyon J.A."/>
            <person name="Carter R."/>
            <person name="Day N.P."/>
            <person name="Dumler S.J."/>
            <person name="Dyachenko V."/>
            <person name="Godinez A."/>
            <person name="Kurtti T.J."/>
            <person name="Lichay M."/>
            <person name="Mullins K.E."/>
            <person name="Ott S."/>
            <person name="Pappas-Brown V."/>
            <person name="Paris D.H."/>
            <person name="Patel P."/>
            <person name="Richards A.L."/>
            <person name="Sadzewicz L."/>
            <person name="Sears K."/>
            <person name="Seidman D."/>
            <person name="Sengamalay N."/>
            <person name="Stenos J."/>
            <person name="Tallon L.J."/>
            <person name="Vincent G."/>
            <person name="Fraser C.M."/>
            <person name="Munderloh U."/>
            <person name="Dunning-Hotopp J.C."/>
        </authorList>
    </citation>
    <scope>NUCLEOTIDE SEQUENCE [LARGE SCALE GENOMIC DNA]</scope>
    <source>
        <strain evidence="1 2">ApMUC09</strain>
    </source>
</reference>
<dbReference type="AlphaFoldDB" id="A0A0F3N8Q1"/>
<sequence length="39" mass="4378">MHHTNEKANFQELKQAKQIKLSQATAVRTCKGAHSNTVK</sequence>
<dbReference type="PATRIC" id="fig|1359152.3.peg.557"/>
<comment type="caution">
    <text evidence="1">The sequence shown here is derived from an EMBL/GenBank/DDBJ whole genome shotgun (WGS) entry which is preliminary data.</text>
</comment>
<dbReference type="EMBL" id="LANV01000001">
    <property type="protein sequence ID" value="KJV64463.1"/>
    <property type="molecule type" value="Genomic_DNA"/>
</dbReference>
<evidence type="ECO:0000313" key="1">
    <source>
        <dbReference type="EMBL" id="KJV64463.1"/>
    </source>
</evidence>
<organism evidence="1 2">
    <name type="scientific">Anaplasma phagocytophilum str. ApMUC09</name>
    <dbReference type="NCBI Taxonomy" id="1359152"/>
    <lineage>
        <taxon>Bacteria</taxon>
        <taxon>Pseudomonadati</taxon>
        <taxon>Pseudomonadota</taxon>
        <taxon>Alphaproteobacteria</taxon>
        <taxon>Rickettsiales</taxon>
        <taxon>Anaplasmataceae</taxon>
        <taxon>Anaplasma</taxon>
        <taxon>phagocytophilum group</taxon>
    </lineage>
</organism>
<name>A0A0F3N8Q1_ANAPH</name>
<protein>
    <submittedName>
        <fullName evidence="1">Uncharacterized protein</fullName>
    </submittedName>
</protein>
<accession>A0A0F3N8Q1</accession>
<gene>
    <name evidence="1" type="ORF">APHMUC_0530</name>
</gene>
<dbReference type="Proteomes" id="UP000033441">
    <property type="component" value="Unassembled WGS sequence"/>
</dbReference>